<dbReference type="Proteomes" id="UP001597297">
    <property type="component" value="Unassembled WGS sequence"/>
</dbReference>
<comment type="cofactor">
    <cofactor evidence="5">
        <name>Mg(2+)</name>
        <dbReference type="ChEBI" id="CHEBI:18420"/>
    </cofactor>
    <text evidence="5">Binds 1 Mg(2+) ion per subunit.</text>
</comment>
<keyword evidence="4 5" id="KW-0808">Transferase</keyword>
<evidence type="ECO:0000313" key="6">
    <source>
        <dbReference type="EMBL" id="MFD2275305.1"/>
    </source>
</evidence>
<feature type="active site" description="Proton acceptor" evidence="5">
    <location>
        <position position="182"/>
    </location>
</feature>
<feature type="binding site" evidence="5">
    <location>
        <position position="85"/>
    </location>
    <ligand>
        <name>3-methyl-2-oxobutanoate</name>
        <dbReference type="ChEBI" id="CHEBI:11851"/>
    </ligand>
</feature>
<feature type="binding site" evidence="5">
    <location>
        <position position="113"/>
    </location>
    <ligand>
        <name>3-methyl-2-oxobutanoate</name>
        <dbReference type="ChEBI" id="CHEBI:11851"/>
    </ligand>
</feature>
<comment type="caution">
    <text evidence="6">The sequence shown here is derived from an EMBL/GenBank/DDBJ whole genome shotgun (WGS) entry which is preliminary data.</text>
</comment>
<dbReference type="HAMAP" id="MF_00156">
    <property type="entry name" value="PanB"/>
    <property type="match status" value="1"/>
</dbReference>
<dbReference type="PANTHER" id="PTHR20881">
    <property type="entry name" value="3-METHYL-2-OXOBUTANOATE HYDROXYMETHYLTRANSFERASE"/>
    <property type="match status" value="1"/>
</dbReference>
<evidence type="ECO:0000256" key="2">
    <source>
        <dbReference type="ARBA" id="ARBA00011424"/>
    </source>
</evidence>
<feature type="binding site" evidence="5">
    <location>
        <position position="46"/>
    </location>
    <ligand>
        <name>Mg(2+)</name>
        <dbReference type="ChEBI" id="CHEBI:18420"/>
    </ligand>
</feature>
<dbReference type="InterPro" id="IPR003700">
    <property type="entry name" value="Pantoate_hydroxy_MeTrfase"/>
</dbReference>
<dbReference type="RefSeq" id="WP_377095063.1">
    <property type="nucleotide sequence ID" value="NZ_JBHSJM010000001.1"/>
</dbReference>
<dbReference type="CDD" id="cd06557">
    <property type="entry name" value="KPHMT-like"/>
    <property type="match status" value="1"/>
</dbReference>
<name>A0ABW5E358_9BACT</name>
<feature type="binding site" evidence="5">
    <location>
        <position position="115"/>
    </location>
    <ligand>
        <name>Mg(2+)</name>
        <dbReference type="ChEBI" id="CHEBI:18420"/>
    </ligand>
</feature>
<dbReference type="PIRSF" id="PIRSF000388">
    <property type="entry name" value="Pantoate_hydroxy_MeTrfase"/>
    <property type="match status" value="1"/>
</dbReference>
<keyword evidence="5" id="KW-0460">Magnesium</keyword>
<dbReference type="InterPro" id="IPR015813">
    <property type="entry name" value="Pyrv/PenolPyrv_kinase-like_dom"/>
</dbReference>
<dbReference type="NCBIfam" id="NF001452">
    <property type="entry name" value="PRK00311.1"/>
    <property type="match status" value="1"/>
</dbReference>
<dbReference type="Pfam" id="PF02548">
    <property type="entry name" value="Pantoate_transf"/>
    <property type="match status" value="1"/>
</dbReference>
<evidence type="ECO:0000256" key="1">
    <source>
        <dbReference type="ARBA" id="ARBA00008676"/>
    </source>
</evidence>
<dbReference type="NCBIfam" id="TIGR00222">
    <property type="entry name" value="panB"/>
    <property type="match status" value="1"/>
</dbReference>
<keyword evidence="5" id="KW-0479">Metal-binding</keyword>
<dbReference type="Gene3D" id="3.20.20.60">
    <property type="entry name" value="Phosphoenolpyruvate-binding domains"/>
    <property type="match status" value="1"/>
</dbReference>
<comment type="catalytic activity">
    <reaction evidence="5">
        <text>(6R)-5,10-methylene-5,6,7,8-tetrahydrofolate + 3-methyl-2-oxobutanoate + H2O = 2-dehydropantoate + (6S)-5,6,7,8-tetrahydrofolate</text>
        <dbReference type="Rhea" id="RHEA:11824"/>
        <dbReference type="ChEBI" id="CHEBI:11561"/>
        <dbReference type="ChEBI" id="CHEBI:11851"/>
        <dbReference type="ChEBI" id="CHEBI:15377"/>
        <dbReference type="ChEBI" id="CHEBI:15636"/>
        <dbReference type="ChEBI" id="CHEBI:57453"/>
        <dbReference type="EC" id="2.1.2.11"/>
    </reaction>
</comment>
<evidence type="ECO:0000256" key="3">
    <source>
        <dbReference type="ARBA" id="ARBA00022655"/>
    </source>
</evidence>
<comment type="subunit">
    <text evidence="2 5">Homodecamer; pentamer of dimers.</text>
</comment>
<evidence type="ECO:0000256" key="4">
    <source>
        <dbReference type="ARBA" id="ARBA00022679"/>
    </source>
</evidence>
<organism evidence="6 7">
    <name type="scientific">Rubritalea spongiae</name>
    <dbReference type="NCBI Taxonomy" id="430797"/>
    <lineage>
        <taxon>Bacteria</taxon>
        <taxon>Pseudomonadati</taxon>
        <taxon>Verrucomicrobiota</taxon>
        <taxon>Verrucomicrobiia</taxon>
        <taxon>Verrucomicrobiales</taxon>
        <taxon>Rubritaleaceae</taxon>
        <taxon>Rubritalea</taxon>
    </lineage>
</organism>
<accession>A0ABW5E358</accession>
<comment type="similarity">
    <text evidence="1 5">Belongs to the PanB family.</text>
</comment>
<protein>
    <recommendedName>
        <fullName evidence="5">3-methyl-2-oxobutanoate hydroxymethyltransferase</fullName>
        <ecNumber evidence="5">2.1.2.11</ecNumber>
    </recommendedName>
    <alternativeName>
        <fullName evidence="5">Ketopantoate hydroxymethyltransferase</fullName>
        <shortName evidence="5">KPHMT</shortName>
    </alternativeName>
</protein>
<dbReference type="EC" id="2.1.2.11" evidence="5"/>
<proteinExistence type="inferred from homology"/>
<dbReference type="EMBL" id="JBHUJC010000003">
    <property type="protein sequence ID" value="MFD2275305.1"/>
    <property type="molecule type" value="Genomic_DNA"/>
</dbReference>
<comment type="pathway">
    <text evidence="5">Cofactor biosynthesis; (R)-pantothenate biosynthesis; (R)-pantoate from 3-methyl-2-oxobutanoate: step 1/2.</text>
</comment>
<dbReference type="GO" id="GO:0003864">
    <property type="term" value="F:3-methyl-2-oxobutanoate hydroxymethyltransferase activity"/>
    <property type="evidence" value="ECO:0007669"/>
    <property type="project" value="UniProtKB-EC"/>
</dbReference>
<dbReference type="InterPro" id="IPR040442">
    <property type="entry name" value="Pyrv_kinase-like_dom_sf"/>
</dbReference>
<keyword evidence="7" id="KW-1185">Reference proteome</keyword>
<dbReference type="PANTHER" id="PTHR20881:SF0">
    <property type="entry name" value="3-METHYL-2-OXOBUTANOATE HYDROXYMETHYLTRANSFERASE"/>
    <property type="match status" value="1"/>
</dbReference>
<comment type="function">
    <text evidence="5">Catalyzes the reversible reaction in which hydroxymethyl group from 5,10-methylenetetrahydrofolate is transferred onto alpha-ketoisovalerate to form ketopantoate.</text>
</comment>
<feature type="binding site" evidence="5">
    <location>
        <position position="85"/>
    </location>
    <ligand>
        <name>Mg(2+)</name>
        <dbReference type="ChEBI" id="CHEBI:18420"/>
    </ligand>
</feature>
<evidence type="ECO:0000313" key="7">
    <source>
        <dbReference type="Proteomes" id="UP001597297"/>
    </source>
</evidence>
<keyword evidence="5" id="KW-0963">Cytoplasm</keyword>
<keyword evidence="3 5" id="KW-0566">Pantothenate biosynthesis</keyword>
<gene>
    <name evidence="5 6" type="primary">panB</name>
    <name evidence="6" type="ORF">ACFSQZ_02385</name>
</gene>
<sequence>MNPSQEKAEALRARKNRKRISCLTAYDYPTARLLDEAGVDVLLVGDSLGMVVLGYPDTTHVTMDHMLHHVAAVARGNQNALVVGDLPIHSYDTPEQALENAKLLVAAGADAVKLEGGVRQAEKVKLIVDAGIPVFGHMGMLPQRVLEEGGYKKKGKSEEEFEAILEGCHALEDAGVFAIVLESVVAVTAERLTGELSVPTIGIGCGEKTCDGEVAVITDLVGGYPWFVPPFAKPQTDISGAITQAVEWYKGQV</sequence>
<feature type="binding site" evidence="5">
    <location>
        <begin position="46"/>
        <end position="47"/>
    </location>
    <ligand>
        <name>3-methyl-2-oxobutanoate</name>
        <dbReference type="ChEBI" id="CHEBI:11851"/>
    </ligand>
</feature>
<dbReference type="SUPFAM" id="SSF51621">
    <property type="entry name" value="Phosphoenolpyruvate/pyruvate domain"/>
    <property type="match status" value="1"/>
</dbReference>
<evidence type="ECO:0000256" key="5">
    <source>
        <dbReference type="HAMAP-Rule" id="MF_00156"/>
    </source>
</evidence>
<reference evidence="7" key="1">
    <citation type="journal article" date="2019" name="Int. J. Syst. Evol. Microbiol.">
        <title>The Global Catalogue of Microorganisms (GCM) 10K type strain sequencing project: providing services to taxonomists for standard genome sequencing and annotation.</title>
        <authorList>
            <consortium name="The Broad Institute Genomics Platform"/>
            <consortium name="The Broad Institute Genome Sequencing Center for Infectious Disease"/>
            <person name="Wu L."/>
            <person name="Ma J."/>
        </authorList>
    </citation>
    <scope>NUCLEOTIDE SEQUENCE [LARGE SCALE GENOMIC DNA]</scope>
    <source>
        <strain evidence="7">JCM 16545</strain>
    </source>
</reference>
<comment type="subcellular location">
    <subcellularLocation>
        <location evidence="5">Cytoplasm</location>
    </subcellularLocation>
</comment>